<gene>
    <name evidence="1" type="ORF">MTR67_051363</name>
</gene>
<dbReference type="Gene3D" id="3.40.50.300">
    <property type="entry name" value="P-loop containing nucleotide triphosphate hydrolases"/>
    <property type="match status" value="1"/>
</dbReference>
<evidence type="ECO:0000313" key="1">
    <source>
        <dbReference type="EMBL" id="WMV57978.1"/>
    </source>
</evidence>
<dbReference type="Proteomes" id="UP001234989">
    <property type="component" value="Chromosome 12"/>
</dbReference>
<proteinExistence type="predicted"/>
<organism evidence="1 2">
    <name type="scientific">Solanum verrucosum</name>
    <dbReference type="NCBI Taxonomy" id="315347"/>
    <lineage>
        <taxon>Eukaryota</taxon>
        <taxon>Viridiplantae</taxon>
        <taxon>Streptophyta</taxon>
        <taxon>Embryophyta</taxon>
        <taxon>Tracheophyta</taxon>
        <taxon>Spermatophyta</taxon>
        <taxon>Magnoliopsida</taxon>
        <taxon>eudicotyledons</taxon>
        <taxon>Gunneridae</taxon>
        <taxon>Pentapetalae</taxon>
        <taxon>asterids</taxon>
        <taxon>lamiids</taxon>
        <taxon>Solanales</taxon>
        <taxon>Solanaceae</taxon>
        <taxon>Solanoideae</taxon>
        <taxon>Solaneae</taxon>
        <taxon>Solanum</taxon>
    </lineage>
</organism>
<sequence length="35" mass="3919">MGATRTGKSKLSIDLANHFPIEVVNRDKIKVYKST</sequence>
<dbReference type="AlphaFoldDB" id="A0AAF1A217"/>
<reference evidence="1" key="1">
    <citation type="submission" date="2023-08" db="EMBL/GenBank/DDBJ databases">
        <title>A de novo genome assembly of Solanum verrucosum Schlechtendal, a Mexican diploid species geographically isolated from the other diploid A-genome species in potato relatives.</title>
        <authorList>
            <person name="Hosaka K."/>
        </authorList>
    </citation>
    <scope>NUCLEOTIDE SEQUENCE</scope>
    <source>
        <tissue evidence="1">Young leaves</tissue>
    </source>
</reference>
<dbReference type="EMBL" id="CP133623">
    <property type="protein sequence ID" value="WMV57978.1"/>
    <property type="molecule type" value="Genomic_DNA"/>
</dbReference>
<evidence type="ECO:0000313" key="2">
    <source>
        <dbReference type="Proteomes" id="UP001234989"/>
    </source>
</evidence>
<accession>A0AAF1A217</accession>
<keyword evidence="2" id="KW-1185">Reference proteome</keyword>
<protein>
    <recommendedName>
        <fullName evidence="3">Isopentenyltransferase</fullName>
    </recommendedName>
</protein>
<name>A0AAF1A217_SOLVR</name>
<dbReference type="InterPro" id="IPR027417">
    <property type="entry name" value="P-loop_NTPase"/>
</dbReference>
<evidence type="ECO:0008006" key="3">
    <source>
        <dbReference type="Google" id="ProtNLM"/>
    </source>
</evidence>